<protein>
    <recommendedName>
        <fullName evidence="3">DNA-directed RNA polymerase III subunit RPC9</fullName>
    </recommendedName>
</protein>
<comment type="similarity">
    <text evidence="2">Belongs to the eukaryotic RPC9 RNA polymerase subunit family.</text>
</comment>
<dbReference type="InterPro" id="IPR010997">
    <property type="entry name" value="HRDC-like_sf"/>
</dbReference>
<dbReference type="InterPro" id="IPR038846">
    <property type="entry name" value="RPC9"/>
</dbReference>
<dbReference type="PANTHER" id="PTHR15561:SF0">
    <property type="entry name" value="DNA-DIRECTED RNA POLYMERASE III SUBUNIT RPC9"/>
    <property type="match status" value="1"/>
</dbReference>
<evidence type="ECO:0000256" key="1">
    <source>
        <dbReference type="ARBA" id="ARBA00004123"/>
    </source>
</evidence>
<dbReference type="EMBL" id="PUHR01000127">
    <property type="protein sequence ID" value="KAG0663845.1"/>
    <property type="molecule type" value="Genomic_DNA"/>
</dbReference>
<comment type="subcellular location">
    <subcellularLocation>
        <location evidence="1">Nucleus</location>
    </subcellularLocation>
</comment>
<evidence type="ECO:0000256" key="4">
    <source>
        <dbReference type="ARBA" id="ARBA00022478"/>
    </source>
</evidence>
<keyword evidence="8" id="KW-1185">Reference proteome</keyword>
<organism evidence="7 8">
    <name type="scientific">Maudiozyma exigua</name>
    <name type="common">Yeast</name>
    <name type="synonym">Kazachstania exigua</name>
    <dbReference type="NCBI Taxonomy" id="34358"/>
    <lineage>
        <taxon>Eukaryota</taxon>
        <taxon>Fungi</taxon>
        <taxon>Dikarya</taxon>
        <taxon>Ascomycota</taxon>
        <taxon>Saccharomycotina</taxon>
        <taxon>Saccharomycetes</taxon>
        <taxon>Saccharomycetales</taxon>
        <taxon>Saccharomycetaceae</taxon>
        <taxon>Maudiozyma</taxon>
    </lineage>
</organism>
<evidence type="ECO:0000313" key="8">
    <source>
        <dbReference type="Proteomes" id="UP000750334"/>
    </source>
</evidence>
<evidence type="ECO:0000256" key="5">
    <source>
        <dbReference type="ARBA" id="ARBA00023163"/>
    </source>
</evidence>
<dbReference type="GO" id="GO:0005666">
    <property type="term" value="C:RNA polymerase III complex"/>
    <property type="evidence" value="ECO:0007669"/>
    <property type="project" value="InterPro"/>
</dbReference>
<dbReference type="InterPro" id="IPR038324">
    <property type="entry name" value="Rpb4/RPC9_sf"/>
</dbReference>
<dbReference type="SUPFAM" id="SSF47819">
    <property type="entry name" value="HRDC-like"/>
    <property type="match status" value="1"/>
</dbReference>
<keyword evidence="6" id="KW-0539">Nucleus</keyword>
<reference evidence="7 8" key="1">
    <citation type="submission" date="2020-11" db="EMBL/GenBank/DDBJ databases">
        <title>Kefir isolates.</title>
        <authorList>
            <person name="Marcisauskas S."/>
            <person name="Kim Y."/>
            <person name="Blasche S."/>
        </authorList>
    </citation>
    <scope>NUCLEOTIDE SEQUENCE [LARGE SCALE GENOMIC DNA]</scope>
    <source>
        <strain evidence="7 8">OG2</strain>
    </source>
</reference>
<evidence type="ECO:0000256" key="2">
    <source>
        <dbReference type="ARBA" id="ARBA00006898"/>
    </source>
</evidence>
<keyword evidence="4" id="KW-0240">DNA-directed RNA polymerase</keyword>
<proteinExistence type="inferred from homology"/>
<keyword evidence="5" id="KW-0804">Transcription</keyword>
<dbReference type="GO" id="GO:0000166">
    <property type="term" value="F:nucleotide binding"/>
    <property type="evidence" value="ECO:0007669"/>
    <property type="project" value="InterPro"/>
</dbReference>
<dbReference type="GO" id="GO:0006384">
    <property type="term" value="P:transcription initiation at RNA polymerase III promoter"/>
    <property type="evidence" value="ECO:0007669"/>
    <property type="project" value="InterPro"/>
</dbReference>
<dbReference type="Pfam" id="PF03874">
    <property type="entry name" value="RNA_pol_Rpb4"/>
    <property type="match status" value="1"/>
</dbReference>
<evidence type="ECO:0000313" key="7">
    <source>
        <dbReference type="EMBL" id="KAG0663845.1"/>
    </source>
</evidence>
<dbReference type="PANTHER" id="PTHR15561">
    <property type="entry name" value="CALCITONIN GENE-RELATED PEPTIDE-RECEPTOR COMPONENT PROTEIN"/>
    <property type="match status" value="1"/>
</dbReference>
<dbReference type="Gene3D" id="1.20.1250.40">
    <property type="match status" value="1"/>
</dbReference>
<evidence type="ECO:0000256" key="6">
    <source>
        <dbReference type="ARBA" id="ARBA00023242"/>
    </source>
</evidence>
<dbReference type="OrthoDB" id="1746530at2759"/>
<dbReference type="Gene3D" id="6.10.140.870">
    <property type="match status" value="1"/>
</dbReference>
<dbReference type="InterPro" id="IPR005574">
    <property type="entry name" value="Rpb4/RPC9"/>
</dbReference>
<comment type="caution">
    <text evidence="7">The sequence shown here is derived from an EMBL/GenBank/DDBJ whole genome shotgun (WGS) entry which is preliminary data.</text>
</comment>
<sequence length="164" mass="19638">MKVIEKRDAFLSDYEVFQFLTNLETSHGWDDETQALLQQNRRKKIKTKKPYNNVTLQRITRDTISYLRVNKSYIAQDEDEEMDEVTKNQNMSSPICKLQNDQFSELMRDLNRFELFKIEKLQIVNQLPSNMVHLYSIVEECDSRFNEDQINEIISIIERYSQSQ</sequence>
<dbReference type="Proteomes" id="UP000750334">
    <property type="component" value="Unassembled WGS sequence"/>
</dbReference>
<dbReference type="AlphaFoldDB" id="A0A9P6W3Q3"/>
<gene>
    <name evidence="7" type="ORF">C6P45_000741</name>
</gene>
<accession>A0A9P6W3Q3</accession>
<name>A0A9P6W3Q3_MAUEX</name>
<evidence type="ECO:0000256" key="3">
    <source>
        <dbReference type="ARBA" id="ARBA00016672"/>
    </source>
</evidence>